<reference evidence="1" key="1">
    <citation type="submission" date="2018-02" db="EMBL/GenBank/DDBJ databases">
        <title>Rhizophora mucronata_Transcriptome.</title>
        <authorList>
            <person name="Meera S.P."/>
            <person name="Sreeshan A."/>
            <person name="Augustine A."/>
        </authorList>
    </citation>
    <scope>NUCLEOTIDE SEQUENCE</scope>
    <source>
        <tissue evidence="1">Leaf</tissue>
    </source>
</reference>
<protein>
    <submittedName>
        <fullName evidence="1">Uncharacterized protein MANES_S062500</fullName>
    </submittedName>
</protein>
<dbReference type="AlphaFoldDB" id="A0A2P2N069"/>
<evidence type="ECO:0000313" key="1">
    <source>
        <dbReference type="EMBL" id="MBX35872.1"/>
    </source>
</evidence>
<proteinExistence type="predicted"/>
<name>A0A2P2N069_RHIMU</name>
<sequence>MECWGCWEKHFLIPHPHSRKFLFGCFGRIALSTWPPIDFSVAWHIASLCGCANGF</sequence>
<dbReference type="EMBL" id="GGEC01055388">
    <property type="protein sequence ID" value="MBX35872.1"/>
    <property type="molecule type" value="Transcribed_RNA"/>
</dbReference>
<accession>A0A2P2N069</accession>
<organism evidence="1">
    <name type="scientific">Rhizophora mucronata</name>
    <name type="common">Asiatic mangrove</name>
    <dbReference type="NCBI Taxonomy" id="61149"/>
    <lineage>
        <taxon>Eukaryota</taxon>
        <taxon>Viridiplantae</taxon>
        <taxon>Streptophyta</taxon>
        <taxon>Embryophyta</taxon>
        <taxon>Tracheophyta</taxon>
        <taxon>Spermatophyta</taxon>
        <taxon>Magnoliopsida</taxon>
        <taxon>eudicotyledons</taxon>
        <taxon>Gunneridae</taxon>
        <taxon>Pentapetalae</taxon>
        <taxon>rosids</taxon>
        <taxon>fabids</taxon>
        <taxon>Malpighiales</taxon>
        <taxon>Rhizophoraceae</taxon>
        <taxon>Rhizophora</taxon>
    </lineage>
</organism>